<evidence type="ECO:0000256" key="8">
    <source>
        <dbReference type="ARBA" id="ARBA00023224"/>
    </source>
</evidence>
<evidence type="ECO:0000256" key="10">
    <source>
        <dbReference type="SAM" id="Phobius"/>
    </source>
</evidence>
<accession>A0A3Q4APT7</accession>
<reference evidence="12" key="1">
    <citation type="submission" date="2025-05" db="UniProtKB">
        <authorList>
            <consortium name="Ensembl"/>
        </authorList>
    </citation>
    <scope>IDENTIFICATION</scope>
</reference>
<organism evidence="12 13">
    <name type="scientific">Mola mola</name>
    <name type="common">Ocean sunfish</name>
    <name type="synonym">Tetraodon mola</name>
    <dbReference type="NCBI Taxonomy" id="94237"/>
    <lineage>
        <taxon>Eukaryota</taxon>
        <taxon>Metazoa</taxon>
        <taxon>Chordata</taxon>
        <taxon>Craniata</taxon>
        <taxon>Vertebrata</taxon>
        <taxon>Euteleostomi</taxon>
        <taxon>Actinopterygii</taxon>
        <taxon>Neopterygii</taxon>
        <taxon>Teleostei</taxon>
        <taxon>Neoteleostei</taxon>
        <taxon>Acanthomorphata</taxon>
        <taxon>Eupercaria</taxon>
        <taxon>Tetraodontiformes</taxon>
        <taxon>Molidae</taxon>
        <taxon>Mola</taxon>
    </lineage>
</organism>
<evidence type="ECO:0000256" key="1">
    <source>
        <dbReference type="ARBA" id="ARBA00004651"/>
    </source>
</evidence>
<dbReference type="PROSITE" id="PS00237">
    <property type="entry name" value="G_PROTEIN_RECEP_F1_1"/>
    <property type="match status" value="1"/>
</dbReference>
<sequence>MEQINLHSCGRRAASVLHHRTISLTLMETLDGNELCFPQLLNTSCKKVQHPKFAAILVYILLSCISLLTVTLNLLVIISISHYKQLHTPTNLLLLSLAVSDFFVGFLMLFQIVLLDGCWFFGDMICAAYYVLDYTITSASIGTMVLISVDRYVAICDPLHYPTKITQTRLQISISLCWTFSLIFHTVRFKDNLKQPGRYNSCVGQCVVVIDYAAGLTDLLMSFIGPVTVIVVLYIKVFGAAVSHARAMRSHITAVTLQYSLKIGVKKTEMKTAAALGVVVVVFLICVCPYYCVVLTGQETLLNASTSAFIICLFYFNSCLNPLIYTFFYSWFRKSVRLIVTLKILQADSRNTHIP</sequence>
<keyword evidence="13" id="KW-1185">Reference proteome</keyword>
<evidence type="ECO:0000313" key="12">
    <source>
        <dbReference type="Ensembl" id="ENSMMOP00000006445.1"/>
    </source>
</evidence>
<dbReference type="InterPro" id="IPR017452">
    <property type="entry name" value="GPCR_Rhodpsn_7TM"/>
</dbReference>
<dbReference type="PRINTS" id="PR00237">
    <property type="entry name" value="GPCRRHODOPSN"/>
</dbReference>
<dbReference type="Proteomes" id="UP000261620">
    <property type="component" value="Unplaced"/>
</dbReference>
<evidence type="ECO:0000256" key="9">
    <source>
        <dbReference type="RuleBase" id="RU000688"/>
    </source>
</evidence>
<dbReference type="STRING" id="94237.ENSMMOP00000006445"/>
<feature type="domain" description="G-protein coupled receptors family 1 profile" evidence="11">
    <location>
        <begin position="72"/>
        <end position="325"/>
    </location>
</feature>
<proteinExistence type="inferred from homology"/>
<feature type="transmembrane region" description="Helical" evidence="10">
    <location>
        <begin position="169"/>
        <end position="187"/>
    </location>
</feature>
<protein>
    <recommendedName>
        <fullName evidence="11">G-protein coupled receptors family 1 profile domain-containing protein</fullName>
    </recommendedName>
</protein>
<dbReference type="Pfam" id="PF00001">
    <property type="entry name" value="7tm_1"/>
    <property type="match status" value="1"/>
</dbReference>
<dbReference type="SUPFAM" id="SSF81321">
    <property type="entry name" value="Family A G protein-coupled receptor-like"/>
    <property type="match status" value="1"/>
</dbReference>
<dbReference type="GO" id="GO:0001594">
    <property type="term" value="F:trace-amine receptor activity"/>
    <property type="evidence" value="ECO:0007669"/>
    <property type="project" value="TreeGrafter"/>
</dbReference>
<feature type="transmembrane region" description="Helical" evidence="10">
    <location>
        <begin position="308"/>
        <end position="332"/>
    </location>
</feature>
<keyword evidence="7 9" id="KW-0675">Receptor</keyword>
<keyword evidence="6 10" id="KW-0472">Membrane</keyword>
<evidence type="ECO:0000256" key="2">
    <source>
        <dbReference type="ARBA" id="ARBA00022475"/>
    </source>
</evidence>
<evidence type="ECO:0000256" key="6">
    <source>
        <dbReference type="ARBA" id="ARBA00023136"/>
    </source>
</evidence>
<dbReference type="GO" id="GO:0005886">
    <property type="term" value="C:plasma membrane"/>
    <property type="evidence" value="ECO:0007669"/>
    <property type="project" value="UniProtKB-SubCell"/>
</dbReference>
<dbReference type="AlphaFoldDB" id="A0A3Q4APT7"/>
<keyword evidence="3 9" id="KW-0812">Transmembrane</keyword>
<feature type="transmembrane region" description="Helical" evidence="10">
    <location>
        <begin position="273"/>
        <end position="296"/>
    </location>
</feature>
<keyword evidence="4 10" id="KW-1133">Transmembrane helix</keyword>
<dbReference type="InterPro" id="IPR050569">
    <property type="entry name" value="TAAR"/>
</dbReference>
<keyword evidence="2" id="KW-1003">Cell membrane</keyword>
<dbReference type="InterPro" id="IPR000276">
    <property type="entry name" value="GPCR_Rhodpsn"/>
</dbReference>
<keyword evidence="8 9" id="KW-0807">Transducer</keyword>
<dbReference type="PROSITE" id="PS50262">
    <property type="entry name" value="G_PROTEIN_RECEP_F1_2"/>
    <property type="match status" value="1"/>
</dbReference>
<feature type="transmembrane region" description="Helical" evidence="10">
    <location>
        <begin position="92"/>
        <end position="115"/>
    </location>
</feature>
<comment type="similarity">
    <text evidence="9">Belongs to the G-protein coupled receptor 1 family.</text>
</comment>
<keyword evidence="5 9" id="KW-0297">G-protein coupled receptor</keyword>
<dbReference type="PANTHER" id="PTHR24249">
    <property type="entry name" value="HISTAMINE RECEPTOR-RELATED G-PROTEIN COUPLED RECEPTOR"/>
    <property type="match status" value="1"/>
</dbReference>
<feature type="transmembrane region" description="Helical" evidence="10">
    <location>
        <begin position="223"/>
        <end position="242"/>
    </location>
</feature>
<feature type="transmembrane region" description="Helical" evidence="10">
    <location>
        <begin position="127"/>
        <end position="149"/>
    </location>
</feature>
<dbReference type="Ensembl" id="ENSMMOT00000006564.1">
    <property type="protein sequence ID" value="ENSMMOP00000006448.1"/>
    <property type="gene ID" value="ENSMMOG00000005046.1"/>
</dbReference>
<evidence type="ECO:0000256" key="3">
    <source>
        <dbReference type="ARBA" id="ARBA00022692"/>
    </source>
</evidence>
<evidence type="ECO:0000256" key="5">
    <source>
        <dbReference type="ARBA" id="ARBA00023040"/>
    </source>
</evidence>
<name>A0A3Q4APT7_MOLML</name>
<dbReference type="CDD" id="cd15055">
    <property type="entry name" value="7tmA_TAARs"/>
    <property type="match status" value="1"/>
</dbReference>
<feature type="transmembrane region" description="Helical" evidence="10">
    <location>
        <begin position="56"/>
        <end position="80"/>
    </location>
</feature>
<evidence type="ECO:0000256" key="7">
    <source>
        <dbReference type="ARBA" id="ARBA00023170"/>
    </source>
</evidence>
<dbReference type="PANTHER" id="PTHR24249:SF381">
    <property type="entry name" value="TRACE AMINE ASSOCIATED RECEPTOR 19P-RELATED"/>
    <property type="match status" value="1"/>
</dbReference>
<dbReference type="Ensembl" id="ENSMMOT00000006561.1">
    <property type="protein sequence ID" value="ENSMMOP00000006445.1"/>
    <property type="gene ID" value="ENSMMOG00000005044.1"/>
</dbReference>
<evidence type="ECO:0000313" key="13">
    <source>
        <dbReference type="Proteomes" id="UP000261620"/>
    </source>
</evidence>
<dbReference type="OMA" id="GCISITW"/>
<dbReference type="Gene3D" id="1.20.1070.10">
    <property type="entry name" value="Rhodopsin 7-helix transmembrane proteins"/>
    <property type="match status" value="1"/>
</dbReference>
<evidence type="ECO:0000259" key="11">
    <source>
        <dbReference type="PROSITE" id="PS50262"/>
    </source>
</evidence>
<evidence type="ECO:0000256" key="4">
    <source>
        <dbReference type="ARBA" id="ARBA00022989"/>
    </source>
</evidence>
<comment type="subcellular location">
    <subcellularLocation>
        <location evidence="1">Cell membrane</location>
        <topology evidence="1">Multi-pass membrane protein</topology>
    </subcellularLocation>
</comment>